<dbReference type="GO" id="GO:0005524">
    <property type="term" value="F:ATP binding"/>
    <property type="evidence" value="ECO:0007669"/>
    <property type="project" value="UniProtKB-UniRule"/>
</dbReference>
<protein>
    <recommendedName>
        <fullName evidence="3">PIPK domain-containing protein</fullName>
    </recommendedName>
</protein>
<name>A0A0V0QAT4_PSEPJ</name>
<dbReference type="AlphaFoldDB" id="A0A0V0QAT4"/>
<dbReference type="EMBL" id="LDAU01000214">
    <property type="protein sequence ID" value="KRW99337.1"/>
    <property type="molecule type" value="Genomic_DNA"/>
</dbReference>
<dbReference type="GO" id="GO:0005886">
    <property type="term" value="C:plasma membrane"/>
    <property type="evidence" value="ECO:0007669"/>
    <property type="project" value="TreeGrafter"/>
</dbReference>
<feature type="compositionally biased region" description="Polar residues" evidence="2">
    <location>
        <begin position="117"/>
        <end position="128"/>
    </location>
</feature>
<gene>
    <name evidence="4" type="ORF">PPERSA_02449</name>
</gene>
<accession>A0A0V0QAT4</accession>
<evidence type="ECO:0000259" key="3">
    <source>
        <dbReference type="PROSITE" id="PS51455"/>
    </source>
</evidence>
<dbReference type="OrthoDB" id="70770at2759"/>
<proteinExistence type="predicted"/>
<dbReference type="PROSITE" id="PS51455">
    <property type="entry name" value="PIPK"/>
    <property type="match status" value="1"/>
</dbReference>
<evidence type="ECO:0000256" key="1">
    <source>
        <dbReference type="PROSITE-ProRule" id="PRU00781"/>
    </source>
</evidence>
<dbReference type="Proteomes" id="UP000054937">
    <property type="component" value="Unassembled WGS sequence"/>
</dbReference>
<dbReference type="InParanoid" id="A0A0V0QAT4"/>
<sequence>MNGTCFTKIIITIGNLCRVFTPIILPLARLRDPIVYKILCMDTKQKQQQIDINDLPNLKLNNKSEQSDLNNYKDNNQSQNSEITNKTKGSFINQLKQIFSFKKSSFSDKNNQKENQKNYSGQNDSINNSEQQNINELSQNLDMTANANINSLNNTIDFSRRNSNQDDFANDEQDPYKNMPILQNIDLDNQIYQNPELYRQTFVNHKQFSQSQNFQGESNIISQKSEIKYEKKQKKNNNLDMTQDFTSKNSSVQSKGRSMSEYRGNFDLIKDPDLFLQIHDIQQAKIETMDQNLTIINLFMAHYKRVILFRMLAGIIMQQKDTKNQMSKQSYNIYSPTKKPLEQQQNTKIVIQDTESQQQQLQYKQQEQHQKNPENLQQKISEENISKISENTDTTYYTNNFDFQQYKKVFYHDDIFKEEVTYQISDDITKQIIRPESKMFLESDWYKTKNQYMTSFMPQVFYKIMSKEQNNILRSLDLSFNFQEVKNSAGSDGGKSGEFFLFSHDNNLVLKTITETELARIKKSIKEYYIYVQENETYISKIYGVYKFYNLDINPVIMILMDNLTKCPRQSIIRKYDMKGSTFDREVLAKIQDKNNINLEKMILKDIDFIKLEKLIKILPENAEKILHILKNDSLFLRSQGFIDYSFVLFKTKNIKNFINSEKEFNCFKSLGDENTFYRIGIIDYLEKYTLKKKIEKFFKRLIKFNFKLDTSSQNAIYYQERFINFMHIIFGQENKIVQQQNKNQKNTLKNQDIYYEQEMSNIQVALNPTQQ</sequence>
<dbReference type="InterPro" id="IPR027483">
    <property type="entry name" value="PInositol-4-P-4/5-kinase_C_sf"/>
</dbReference>
<keyword evidence="1" id="KW-0418">Kinase</keyword>
<dbReference type="InterPro" id="IPR023610">
    <property type="entry name" value="PInositol-4/5-P-5/4-kinase"/>
</dbReference>
<keyword evidence="5" id="KW-1185">Reference proteome</keyword>
<organism evidence="4 5">
    <name type="scientific">Pseudocohnilembus persalinus</name>
    <name type="common">Ciliate</name>
    <dbReference type="NCBI Taxonomy" id="266149"/>
    <lineage>
        <taxon>Eukaryota</taxon>
        <taxon>Sar</taxon>
        <taxon>Alveolata</taxon>
        <taxon>Ciliophora</taxon>
        <taxon>Intramacronucleata</taxon>
        <taxon>Oligohymenophorea</taxon>
        <taxon>Scuticociliatia</taxon>
        <taxon>Philasterida</taxon>
        <taxon>Pseudocohnilembidae</taxon>
        <taxon>Pseudocohnilembus</taxon>
    </lineage>
</organism>
<comment type="caution">
    <text evidence="4">The sequence shown here is derived from an EMBL/GenBank/DDBJ whole genome shotgun (WGS) entry which is preliminary data.</text>
</comment>
<dbReference type="CDD" id="cd00139">
    <property type="entry name" value="PIPKc"/>
    <property type="match status" value="1"/>
</dbReference>
<evidence type="ECO:0000313" key="4">
    <source>
        <dbReference type="EMBL" id="KRW99337.1"/>
    </source>
</evidence>
<dbReference type="Pfam" id="PF01504">
    <property type="entry name" value="PIP5K"/>
    <property type="match status" value="2"/>
</dbReference>
<dbReference type="Gene3D" id="3.30.810.10">
    <property type="entry name" value="2-Layer Sandwich"/>
    <property type="match status" value="1"/>
</dbReference>
<dbReference type="Gene3D" id="3.30.800.10">
    <property type="entry name" value="Phosphatidylinositol Phosphate Kinase II Beta"/>
    <property type="match status" value="1"/>
</dbReference>
<keyword evidence="1" id="KW-0067">ATP-binding</keyword>
<dbReference type="GO" id="GO:0016308">
    <property type="term" value="F:1-phosphatidylinositol-4-phosphate 5-kinase activity"/>
    <property type="evidence" value="ECO:0007669"/>
    <property type="project" value="TreeGrafter"/>
</dbReference>
<feature type="region of interest" description="Disordered" evidence="2">
    <location>
        <begin position="61"/>
        <end position="86"/>
    </location>
</feature>
<dbReference type="InterPro" id="IPR027484">
    <property type="entry name" value="PInositol-4-P-5-kinase_N"/>
</dbReference>
<reference evidence="4 5" key="1">
    <citation type="journal article" date="2015" name="Sci. Rep.">
        <title>Genome of the facultative scuticociliatosis pathogen Pseudocohnilembus persalinus provides insight into its virulence through horizontal gene transfer.</title>
        <authorList>
            <person name="Xiong J."/>
            <person name="Wang G."/>
            <person name="Cheng J."/>
            <person name="Tian M."/>
            <person name="Pan X."/>
            <person name="Warren A."/>
            <person name="Jiang C."/>
            <person name="Yuan D."/>
            <person name="Miao W."/>
        </authorList>
    </citation>
    <scope>NUCLEOTIDE SEQUENCE [LARGE SCALE GENOMIC DNA]</scope>
    <source>
        <strain evidence="4">36N120E</strain>
    </source>
</reference>
<dbReference type="SMART" id="SM00330">
    <property type="entry name" value="PIPKc"/>
    <property type="match status" value="1"/>
</dbReference>
<evidence type="ECO:0000256" key="2">
    <source>
        <dbReference type="SAM" id="MobiDB-lite"/>
    </source>
</evidence>
<feature type="region of interest" description="Disordered" evidence="2">
    <location>
        <begin position="157"/>
        <end position="176"/>
    </location>
</feature>
<dbReference type="InterPro" id="IPR002498">
    <property type="entry name" value="PInositol-4-P-4/5-kinase_core"/>
</dbReference>
<dbReference type="GO" id="GO:0046854">
    <property type="term" value="P:phosphatidylinositol phosphate biosynthetic process"/>
    <property type="evidence" value="ECO:0007669"/>
    <property type="project" value="TreeGrafter"/>
</dbReference>
<dbReference type="SUPFAM" id="SSF56104">
    <property type="entry name" value="SAICAR synthase-like"/>
    <property type="match status" value="1"/>
</dbReference>
<dbReference type="PANTHER" id="PTHR23086:SF8">
    <property type="entry name" value="PHOSPHATIDYLINOSITOL 5-PHOSPHATE 4-KINASE, ISOFORM A"/>
    <property type="match status" value="1"/>
</dbReference>
<keyword evidence="1" id="KW-0547">Nucleotide-binding</keyword>
<keyword evidence="1" id="KW-0808">Transferase</keyword>
<feature type="region of interest" description="Disordered" evidence="2">
    <location>
        <begin position="106"/>
        <end position="128"/>
    </location>
</feature>
<evidence type="ECO:0000313" key="5">
    <source>
        <dbReference type="Proteomes" id="UP000054937"/>
    </source>
</evidence>
<feature type="domain" description="PIPK" evidence="3">
    <location>
        <begin position="380"/>
        <end position="731"/>
    </location>
</feature>
<dbReference type="PANTHER" id="PTHR23086">
    <property type="entry name" value="PHOSPHATIDYLINOSITOL-4-PHOSPHATE 5-KINASE"/>
    <property type="match status" value="1"/>
</dbReference>